<name>F0X156_9STRA</name>
<reference evidence="1" key="1">
    <citation type="journal article" date="2011" name="PLoS Biol.">
        <title>Gene gain and loss during evolution of obligate parasitism in the white rust pathogen of Arabidopsis thaliana.</title>
        <authorList>
            <person name="Kemen E."/>
            <person name="Gardiner A."/>
            <person name="Schultz-Larsen T."/>
            <person name="Kemen A.C."/>
            <person name="Balmuth A.L."/>
            <person name="Robert-Seilaniantz A."/>
            <person name="Bailey K."/>
            <person name="Holub E."/>
            <person name="Studholme D.J."/>
            <person name="Maclean D."/>
            <person name="Jones J.D."/>
        </authorList>
    </citation>
    <scope>NUCLEOTIDE SEQUENCE</scope>
</reference>
<organism evidence="1">
    <name type="scientific">Albugo laibachii Nc14</name>
    <dbReference type="NCBI Taxonomy" id="890382"/>
    <lineage>
        <taxon>Eukaryota</taxon>
        <taxon>Sar</taxon>
        <taxon>Stramenopiles</taxon>
        <taxon>Oomycota</taxon>
        <taxon>Peronosporomycetes</taxon>
        <taxon>Albuginales</taxon>
        <taxon>Albuginaceae</taxon>
        <taxon>Albugo</taxon>
    </lineage>
</organism>
<dbReference type="HOGENOM" id="CLU_2054058_0_0_1"/>
<reference evidence="1" key="2">
    <citation type="submission" date="2011-02" db="EMBL/GenBank/DDBJ databases">
        <authorList>
            <person name="MacLean D."/>
        </authorList>
    </citation>
    <scope>NUCLEOTIDE SEQUENCE</scope>
</reference>
<dbReference type="AlphaFoldDB" id="F0X156"/>
<proteinExistence type="predicted"/>
<dbReference type="EMBL" id="FR824586">
    <property type="protein sequence ID" value="CCA27512.1"/>
    <property type="molecule type" value="Genomic_DNA"/>
</dbReference>
<sequence>MRLSINRDKLLSTGISIVTYSDADFVADRLDKKSVTEGGIIADRMPVFWFTKEQVGVSLSTTMKAEFTAASVVVARIPGRGELVHYIGLECKKPKPQAKLSKLTIDTVSSSLRYHANEFP</sequence>
<gene>
    <name evidence="1" type="primary">AlNc14C558G12149</name>
    <name evidence="1" type="ORF">ALNC14_136560</name>
</gene>
<protein>
    <submittedName>
        <fullName evidence="1">AlNc14C558G12149 protein</fullName>
    </submittedName>
</protein>
<evidence type="ECO:0000313" key="1">
    <source>
        <dbReference type="EMBL" id="CCA27512.1"/>
    </source>
</evidence>
<accession>F0X156</accession>